<dbReference type="EMBL" id="CP001014">
    <property type="protein sequence ID" value="ACB39631.1"/>
    <property type="molecule type" value="Genomic_DNA"/>
</dbReference>
<dbReference type="STRING" id="444157.Tneu_0692"/>
<name>B1YCW8_PYRNV</name>
<dbReference type="AlphaFoldDB" id="B1YCW8"/>
<accession>B1YCW8</accession>
<dbReference type="eggNOG" id="arCOG05525">
    <property type="taxonomic scope" value="Archaea"/>
</dbReference>
<evidence type="ECO:0000313" key="1">
    <source>
        <dbReference type="EMBL" id="ACB39631.1"/>
    </source>
</evidence>
<reference evidence="1" key="1">
    <citation type="submission" date="2008-03" db="EMBL/GenBank/DDBJ databases">
        <title>Complete sequence of Thermoproteus neutrophilus V24Sta.</title>
        <authorList>
            <consortium name="US DOE Joint Genome Institute"/>
            <person name="Copeland A."/>
            <person name="Lucas S."/>
            <person name="Lapidus A."/>
            <person name="Glavina del Rio T."/>
            <person name="Dalin E."/>
            <person name="Tice H."/>
            <person name="Bruce D."/>
            <person name="Goodwin L."/>
            <person name="Pitluck S."/>
            <person name="Sims D."/>
            <person name="Brettin T."/>
            <person name="Detter J.C."/>
            <person name="Han C."/>
            <person name="Kuske C.R."/>
            <person name="Schmutz J."/>
            <person name="Larimer F."/>
            <person name="Land M."/>
            <person name="Hauser L."/>
            <person name="Kyrpides N."/>
            <person name="Mikhailova N."/>
            <person name="Biddle J.F."/>
            <person name="Zhang Z."/>
            <person name="Fitz-Gibbon S.T."/>
            <person name="Lowe T.M."/>
            <person name="Saltikov C."/>
            <person name="House C.H."/>
            <person name="Richardson P."/>
        </authorList>
    </citation>
    <scope>NUCLEOTIDE SEQUENCE [LARGE SCALE GENOMIC DNA]</scope>
    <source>
        <strain evidence="1">V24Sta</strain>
    </source>
</reference>
<protein>
    <submittedName>
        <fullName evidence="1">Uncharacterized protein</fullName>
    </submittedName>
</protein>
<dbReference type="RefSeq" id="WP_012350051.1">
    <property type="nucleotide sequence ID" value="NC_010525.1"/>
</dbReference>
<dbReference type="OrthoDB" id="27868at2157"/>
<evidence type="ECO:0000313" key="2">
    <source>
        <dbReference type="Proteomes" id="UP000001694"/>
    </source>
</evidence>
<gene>
    <name evidence="1" type="ordered locus">Tneu_0692</name>
</gene>
<keyword evidence="2" id="KW-1185">Reference proteome</keyword>
<dbReference type="KEGG" id="tne:Tneu_0692"/>
<proteinExistence type="predicted"/>
<organism evidence="1 2">
    <name type="scientific">Pyrobaculum neutrophilum (strain DSM 2338 / JCM 9278 / NBRC 100436 / V24Sta)</name>
    <name type="common">Thermoproteus neutrophilus</name>
    <dbReference type="NCBI Taxonomy" id="444157"/>
    <lineage>
        <taxon>Archaea</taxon>
        <taxon>Thermoproteota</taxon>
        <taxon>Thermoprotei</taxon>
        <taxon>Thermoproteales</taxon>
        <taxon>Thermoproteaceae</taxon>
        <taxon>Pyrobaculum</taxon>
    </lineage>
</organism>
<dbReference type="Proteomes" id="UP000001694">
    <property type="component" value="Chromosome"/>
</dbReference>
<dbReference type="GeneID" id="6164724"/>
<dbReference type="HOGENOM" id="CLU_2152713_0_0_2"/>
<sequence>MNLTLDSLSILAVVALGMLLTQRILHDYKLVAIFKRYPLPAVAKSGGIIDLEKLYIFVQNFSYRIETRGTVEVEVKNHMVRIVAGTGEVVINLEAWGYLDFYRVRRVVKVVA</sequence>